<dbReference type="Gene3D" id="2.50.20.10">
    <property type="entry name" value="Lipoprotein localisation LolA/LolB/LppX"/>
    <property type="match status" value="1"/>
</dbReference>
<dbReference type="EMBL" id="PPFX01000002">
    <property type="protein sequence ID" value="PNU21502.1"/>
    <property type="molecule type" value="Genomic_DNA"/>
</dbReference>
<dbReference type="CDD" id="cd16329">
    <property type="entry name" value="LolA_like"/>
    <property type="match status" value="1"/>
</dbReference>
<evidence type="ECO:0000313" key="2">
    <source>
        <dbReference type="EMBL" id="PNU21502.1"/>
    </source>
</evidence>
<organism evidence="2 3">
    <name type="scientific">Geothermobacter hydrogeniphilus</name>
    <dbReference type="NCBI Taxonomy" id="1969733"/>
    <lineage>
        <taxon>Bacteria</taxon>
        <taxon>Pseudomonadati</taxon>
        <taxon>Thermodesulfobacteriota</taxon>
        <taxon>Desulfuromonadia</taxon>
        <taxon>Desulfuromonadales</taxon>
        <taxon>Geothermobacteraceae</taxon>
        <taxon>Geothermobacter</taxon>
    </lineage>
</organism>
<reference evidence="2 3" key="1">
    <citation type="journal article" date="2018" name="Genome Announc.">
        <title>Genome Sequence of Geothermobacter sp. HR-1 Iron Reducer from the Loihi Seamount.</title>
        <authorList>
            <person name="Smith H."/>
            <person name="Abuyen K."/>
            <person name="Tremblay J."/>
            <person name="Savalia P."/>
            <person name="Perez-Rodriguez I."/>
            <person name="Emerson D."/>
            <person name="Tully B."/>
            <person name="Amend J."/>
        </authorList>
    </citation>
    <scope>NUCLEOTIDE SEQUENCE [LARGE SCALE GENOMIC DNA]</scope>
    <source>
        <strain evidence="2 3">HR-1</strain>
    </source>
</reference>
<proteinExistence type="predicted"/>
<protein>
    <submittedName>
        <fullName evidence="2">Outer membrane lipoprotein-sorting protein</fullName>
    </submittedName>
</protein>
<dbReference type="InterPro" id="IPR033399">
    <property type="entry name" value="TP_0789-like"/>
</dbReference>
<name>A0A2K2HDX4_9BACT</name>
<accession>A0A2K2HDX4</accession>
<dbReference type="AlphaFoldDB" id="A0A2K2HDX4"/>
<dbReference type="Proteomes" id="UP000236340">
    <property type="component" value="Unassembled WGS sequence"/>
</dbReference>
<keyword evidence="2" id="KW-0449">Lipoprotein</keyword>
<dbReference type="OrthoDB" id="357718at2"/>
<feature type="domain" description="Uncharacterized protein TP-0789" evidence="1">
    <location>
        <begin position="64"/>
        <end position="241"/>
    </location>
</feature>
<evidence type="ECO:0000313" key="3">
    <source>
        <dbReference type="Proteomes" id="UP000236340"/>
    </source>
</evidence>
<dbReference type="RefSeq" id="WP_103113988.1">
    <property type="nucleotide sequence ID" value="NZ_PPFX01000002.1"/>
</dbReference>
<comment type="caution">
    <text evidence="2">The sequence shown here is derived from an EMBL/GenBank/DDBJ whole genome shotgun (WGS) entry which is preliminary data.</text>
</comment>
<sequence>MRYFVILLLLFCAPAYGFGLDLRQLVRGVEDQYMGASSTARMTMRVSTVHWQRSTEMDAWSLGRNHFLVRIREPARERGVATLKVGREVWNYLPKVDRTIKIPPSMMGGAWMGSHITNNDLVKAAHVDEDYDFTLLSEDEISWTVEGTPKPDAAVIWGKIIYHIEKQRRVPQQISYFDEDMIEVRRISFDRVKKIDGRFIPLRMSVHPLEKPGEKTILEYRELDFNMDLTPAFFSLRNLKRH</sequence>
<gene>
    <name evidence="2" type="ORF">C2E25_01160</name>
</gene>
<dbReference type="Pfam" id="PF17131">
    <property type="entry name" value="LolA_like"/>
    <property type="match status" value="1"/>
</dbReference>
<evidence type="ECO:0000259" key="1">
    <source>
        <dbReference type="Pfam" id="PF17131"/>
    </source>
</evidence>